<feature type="domain" description="Plastocyanin-like" evidence="5">
    <location>
        <begin position="94"/>
        <end position="197"/>
    </location>
</feature>
<dbReference type="Proteomes" id="UP000289437">
    <property type="component" value="Unassembled WGS sequence"/>
</dbReference>
<reference evidence="6 7" key="1">
    <citation type="submission" date="2018-11" db="EMBL/GenBank/DDBJ databases">
        <authorList>
            <person name="Mardanov A.V."/>
            <person name="Ravin N.V."/>
            <person name="Dedysh S.N."/>
        </authorList>
    </citation>
    <scope>NUCLEOTIDE SEQUENCE [LARGE SCALE GENOMIC DNA]</scope>
    <source>
        <strain evidence="6 7">AF10</strain>
    </source>
</reference>
<gene>
    <name evidence="6" type="ORF">GRAN_2847</name>
</gene>
<dbReference type="SUPFAM" id="SSF49503">
    <property type="entry name" value="Cupredoxins"/>
    <property type="match status" value="2"/>
</dbReference>
<evidence type="ECO:0000259" key="5">
    <source>
        <dbReference type="Pfam" id="PF07732"/>
    </source>
</evidence>
<keyword evidence="7" id="KW-1185">Reference proteome</keyword>
<feature type="domain" description="Plastocyanin-like" evidence="4">
    <location>
        <begin position="231"/>
        <end position="334"/>
    </location>
</feature>
<dbReference type="InterPro" id="IPR008972">
    <property type="entry name" value="Cupredoxin"/>
</dbReference>
<keyword evidence="1" id="KW-0479">Metal-binding</keyword>
<dbReference type="EMBL" id="RDSM01000002">
    <property type="protein sequence ID" value="RXH55990.1"/>
    <property type="molecule type" value="Genomic_DNA"/>
</dbReference>
<reference evidence="7" key="2">
    <citation type="submission" date="2019-02" db="EMBL/GenBank/DDBJ databases">
        <title>Granulicella sibirica sp. nov., a psychrotolerant acidobacterium isolated from an organic soil layer in forested tundra, West Siberia.</title>
        <authorList>
            <person name="Oshkin I.Y."/>
            <person name="Kulichevskaya I.S."/>
            <person name="Rijpstra W.I.C."/>
            <person name="Sinninghe Damste J.S."/>
            <person name="Rakitin A.L."/>
            <person name="Ravin N.V."/>
            <person name="Dedysh S.N."/>
        </authorList>
    </citation>
    <scope>NUCLEOTIDE SEQUENCE [LARGE SCALE GENOMIC DNA]</scope>
    <source>
        <strain evidence="7">AF10</strain>
    </source>
</reference>
<dbReference type="CDD" id="cd13860">
    <property type="entry name" value="CuRO_1_2dMco_1"/>
    <property type="match status" value="1"/>
</dbReference>
<dbReference type="InterPro" id="IPR011707">
    <property type="entry name" value="Cu-oxidase-like_N"/>
</dbReference>
<dbReference type="Gene3D" id="2.60.40.420">
    <property type="entry name" value="Cupredoxins - blue copper proteins"/>
    <property type="match status" value="2"/>
</dbReference>
<dbReference type="PANTHER" id="PTHR11709">
    <property type="entry name" value="MULTI-COPPER OXIDASE"/>
    <property type="match status" value="1"/>
</dbReference>
<dbReference type="InterPro" id="IPR006311">
    <property type="entry name" value="TAT_signal"/>
</dbReference>
<dbReference type="InterPro" id="IPR045087">
    <property type="entry name" value="Cu-oxidase_fam"/>
</dbReference>
<evidence type="ECO:0000313" key="7">
    <source>
        <dbReference type="Proteomes" id="UP000289437"/>
    </source>
</evidence>
<name>A0A4Q0T0X4_9BACT</name>
<dbReference type="AlphaFoldDB" id="A0A4Q0T0X4"/>
<dbReference type="InterPro" id="IPR011706">
    <property type="entry name" value="Cu-oxidase_C"/>
</dbReference>
<evidence type="ECO:0000256" key="3">
    <source>
        <dbReference type="ARBA" id="ARBA00023008"/>
    </source>
</evidence>
<comment type="caution">
    <text evidence="6">The sequence shown here is derived from an EMBL/GenBank/DDBJ whole genome shotgun (WGS) entry which is preliminary data.</text>
</comment>
<dbReference type="PANTHER" id="PTHR11709:SF394">
    <property type="entry name" value="FI03373P-RELATED"/>
    <property type="match status" value="1"/>
</dbReference>
<dbReference type="PROSITE" id="PS51318">
    <property type="entry name" value="TAT"/>
    <property type="match status" value="1"/>
</dbReference>
<dbReference type="OrthoDB" id="9757546at2"/>
<evidence type="ECO:0000256" key="2">
    <source>
        <dbReference type="ARBA" id="ARBA00023002"/>
    </source>
</evidence>
<evidence type="ECO:0000256" key="1">
    <source>
        <dbReference type="ARBA" id="ARBA00022723"/>
    </source>
</evidence>
<accession>A0A4Q0T0X4</accession>
<evidence type="ECO:0000259" key="4">
    <source>
        <dbReference type="Pfam" id="PF07731"/>
    </source>
</evidence>
<proteinExistence type="predicted"/>
<keyword evidence="2" id="KW-0560">Oxidoreductase</keyword>
<evidence type="ECO:0000313" key="6">
    <source>
        <dbReference type="EMBL" id="RXH55990.1"/>
    </source>
</evidence>
<organism evidence="6 7">
    <name type="scientific">Granulicella sibirica</name>
    <dbReference type="NCBI Taxonomy" id="2479048"/>
    <lineage>
        <taxon>Bacteria</taxon>
        <taxon>Pseudomonadati</taxon>
        <taxon>Acidobacteriota</taxon>
        <taxon>Terriglobia</taxon>
        <taxon>Terriglobales</taxon>
        <taxon>Acidobacteriaceae</taxon>
        <taxon>Granulicella</taxon>
    </lineage>
</organism>
<dbReference type="Pfam" id="PF07731">
    <property type="entry name" value="Cu-oxidase_2"/>
    <property type="match status" value="1"/>
</dbReference>
<protein>
    <submittedName>
        <fullName evidence="6">Multicopper oxidase</fullName>
    </submittedName>
</protein>
<dbReference type="GO" id="GO:0005507">
    <property type="term" value="F:copper ion binding"/>
    <property type="evidence" value="ECO:0007669"/>
    <property type="project" value="InterPro"/>
</dbReference>
<dbReference type="CDD" id="cd04202">
    <property type="entry name" value="CuRO_D2_2dMcoN_like"/>
    <property type="match status" value="1"/>
</dbReference>
<sequence>MSNRRSFLQRAFSVGAGLLGARTLAAQQMQMSPGMSMPMRSQPANHAAVKARPVKSGSYLPVITPDVGDLEYTMDGRTKVFHLRAEVVKQTILPGRTLDLWGFNGSSPGPTIQVTEGDHVRVLFENHLPEATSMHWHGFEDRIPFDGMPGISQSLVPPGGSFVYEFDIHQTGTYFYHSHMAMQEMAGMLGGFIMHPKTPYQPHCDKDFLIHLQEYAVLPNSTIPNTMNMEFNWLVLNGKSGPATTPLIVRQGDRVRIRFVNLGMDHHPMHLHGNTFYTTGTEGGRIPEAGWWPGNTVLVGVAQARDVEFVATNPGDWMLHCHLPHHMMNQMSSNVGRMTRSVMGHQPAGVDMESGMGMMQGTPGAPMGDDYGTSLGRGLGFGSTNDMQTSNGAMTAKAMQAMPGMSMGGATPEIAADANSVPNFPQDAFMESPGMAMDAMVERPENYGLRPGWSGFMMGMMNFVRVLSPDTYAEVIGRMREAKRVNDPYAPMLGAATEGRA</sequence>
<dbReference type="GO" id="GO:0016491">
    <property type="term" value="F:oxidoreductase activity"/>
    <property type="evidence" value="ECO:0007669"/>
    <property type="project" value="UniProtKB-KW"/>
</dbReference>
<dbReference type="Pfam" id="PF07732">
    <property type="entry name" value="Cu-oxidase_3"/>
    <property type="match status" value="1"/>
</dbReference>
<dbReference type="RefSeq" id="WP_128913536.1">
    <property type="nucleotide sequence ID" value="NZ_RDSM01000002.1"/>
</dbReference>
<keyword evidence="3" id="KW-0186">Copper</keyword>